<dbReference type="EMBL" id="JAIVGD010000015">
    <property type="protein sequence ID" value="KAH0758390.1"/>
    <property type="molecule type" value="Genomic_DNA"/>
</dbReference>
<protein>
    <submittedName>
        <fullName evidence="1">Uncharacterized protein</fullName>
    </submittedName>
</protein>
<evidence type="ECO:0000313" key="2">
    <source>
        <dbReference type="Proteomes" id="UP000826656"/>
    </source>
</evidence>
<proteinExistence type="predicted"/>
<accession>A0ABQ7V2T3</accession>
<evidence type="ECO:0000313" key="1">
    <source>
        <dbReference type="EMBL" id="KAH0758390.1"/>
    </source>
</evidence>
<comment type="caution">
    <text evidence="1">The sequence shown here is derived from an EMBL/GenBank/DDBJ whole genome shotgun (WGS) entry which is preliminary data.</text>
</comment>
<reference evidence="1 2" key="1">
    <citation type="journal article" date="2021" name="bioRxiv">
        <title>Chromosome-scale and haplotype-resolved genome assembly of a tetraploid potato cultivar.</title>
        <authorList>
            <person name="Sun H."/>
            <person name="Jiao W.-B."/>
            <person name="Krause K."/>
            <person name="Campoy J.A."/>
            <person name="Goel M."/>
            <person name="Folz-Donahue K."/>
            <person name="Kukat C."/>
            <person name="Huettel B."/>
            <person name="Schneeberger K."/>
        </authorList>
    </citation>
    <scope>NUCLEOTIDE SEQUENCE [LARGE SCALE GENOMIC DNA]</scope>
    <source>
        <strain evidence="1">SolTubOtavaFocal</strain>
        <tissue evidence="1">Leaves</tissue>
    </source>
</reference>
<sequence length="109" mass="12085">MIVEFSTSSECCLKPDLCKIKNDYVSQGMVVCDVSGIDISAAAFDLIGITKDCLQKKNDKVKKTSIKFDALESKFPDSKCFTPGWRTGYSTKLTIIKLQYQEEVAGKNS</sequence>
<gene>
    <name evidence="1" type="ORF">KY290_021883</name>
</gene>
<keyword evidence="2" id="KW-1185">Reference proteome</keyword>
<organism evidence="1 2">
    <name type="scientific">Solanum tuberosum</name>
    <name type="common">Potato</name>
    <dbReference type="NCBI Taxonomy" id="4113"/>
    <lineage>
        <taxon>Eukaryota</taxon>
        <taxon>Viridiplantae</taxon>
        <taxon>Streptophyta</taxon>
        <taxon>Embryophyta</taxon>
        <taxon>Tracheophyta</taxon>
        <taxon>Spermatophyta</taxon>
        <taxon>Magnoliopsida</taxon>
        <taxon>eudicotyledons</taxon>
        <taxon>Gunneridae</taxon>
        <taxon>Pentapetalae</taxon>
        <taxon>asterids</taxon>
        <taxon>lamiids</taxon>
        <taxon>Solanales</taxon>
        <taxon>Solanaceae</taxon>
        <taxon>Solanoideae</taxon>
        <taxon>Solaneae</taxon>
        <taxon>Solanum</taxon>
    </lineage>
</organism>
<name>A0ABQ7V2T3_SOLTU</name>
<dbReference type="Proteomes" id="UP000826656">
    <property type="component" value="Unassembled WGS sequence"/>
</dbReference>